<feature type="binding site" evidence="6 7">
    <location>
        <position position="81"/>
    </location>
    <ligand>
        <name>S-adenosyl-L-methionine</name>
        <dbReference type="ChEBI" id="CHEBI:59789"/>
    </ligand>
</feature>
<dbReference type="HAMAP" id="MF_01885">
    <property type="entry name" value="tRNA_methyltr_TrmL"/>
    <property type="match status" value="1"/>
</dbReference>
<feature type="binding site" evidence="6 7">
    <location>
        <position position="103"/>
    </location>
    <ligand>
        <name>S-adenosyl-L-methionine</name>
        <dbReference type="ChEBI" id="CHEBI:59789"/>
    </ligand>
</feature>
<comment type="function">
    <text evidence="6">Methylates the ribose at the nucleotide 34 wobble position in the two leucyl isoacceptors tRNA(Leu)(CmAA) and tRNA(Leu)(cmnm5UmAA). Catalyzes the methyl transfer from S-adenosyl-L-methionine to the 2'-OH of the wobble nucleotide.</text>
</comment>
<feature type="binding site" evidence="6 7">
    <location>
        <position position="123"/>
    </location>
    <ligand>
        <name>S-adenosyl-L-methionine</name>
        <dbReference type="ChEBI" id="CHEBI:59789"/>
    </ligand>
</feature>
<dbReference type="SUPFAM" id="SSF75217">
    <property type="entry name" value="alpha/beta knot"/>
    <property type="match status" value="1"/>
</dbReference>
<comment type="catalytic activity">
    <reaction evidence="6">
        <text>cytidine(34) in tRNA + S-adenosyl-L-methionine = 2'-O-methylcytidine(34) in tRNA + S-adenosyl-L-homocysteine + H(+)</text>
        <dbReference type="Rhea" id="RHEA:43084"/>
        <dbReference type="Rhea" id="RHEA-COMP:10331"/>
        <dbReference type="Rhea" id="RHEA-COMP:10332"/>
        <dbReference type="ChEBI" id="CHEBI:15378"/>
        <dbReference type="ChEBI" id="CHEBI:57856"/>
        <dbReference type="ChEBI" id="CHEBI:59789"/>
        <dbReference type="ChEBI" id="CHEBI:74495"/>
        <dbReference type="ChEBI" id="CHEBI:82748"/>
        <dbReference type="EC" id="2.1.1.207"/>
    </reaction>
</comment>
<dbReference type="GO" id="GO:0008757">
    <property type="term" value="F:S-adenosylmethionine-dependent methyltransferase activity"/>
    <property type="evidence" value="ECO:0007669"/>
    <property type="project" value="UniProtKB-UniRule"/>
</dbReference>
<dbReference type="InterPro" id="IPR029026">
    <property type="entry name" value="tRNA_m1G_MTases_N"/>
</dbReference>
<dbReference type="GO" id="GO:0003723">
    <property type="term" value="F:RNA binding"/>
    <property type="evidence" value="ECO:0007669"/>
    <property type="project" value="InterPro"/>
</dbReference>
<dbReference type="Gene3D" id="3.40.1280.10">
    <property type="match status" value="1"/>
</dbReference>
<keyword evidence="1 6" id="KW-0963">Cytoplasm</keyword>
<dbReference type="GO" id="GO:0002130">
    <property type="term" value="P:wobble position ribose methylation"/>
    <property type="evidence" value="ECO:0007669"/>
    <property type="project" value="TreeGrafter"/>
</dbReference>
<reference evidence="9 10" key="1">
    <citation type="journal article" date="2014" name="Int. J. Syst. Evol. Microbiol.">
        <title>Complete genome sequence of Corynebacterium casei LMG S-19264T (=DSM 44701T), isolated from a smear-ripened cheese.</title>
        <authorList>
            <consortium name="US DOE Joint Genome Institute (JGI-PGF)"/>
            <person name="Walter F."/>
            <person name="Albersmeier A."/>
            <person name="Kalinowski J."/>
            <person name="Ruckert C."/>
        </authorList>
    </citation>
    <scope>NUCLEOTIDE SEQUENCE [LARGE SCALE GENOMIC DNA]</scope>
    <source>
        <strain evidence="9 10">KCTC 23968</strain>
    </source>
</reference>
<feature type="domain" description="tRNA/rRNA methyltransferase SpoU type" evidence="8">
    <location>
        <begin position="5"/>
        <end position="143"/>
    </location>
</feature>
<gene>
    <name evidence="6 9" type="primary">trmL</name>
    <name evidence="9" type="ORF">GCM10011309_21640</name>
</gene>
<dbReference type="InterPro" id="IPR001537">
    <property type="entry name" value="SpoU_MeTrfase"/>
</dbReference>
<evidence type="ECO:0000256" key="1">
    <source>
        <dbReference type="ARBA" id="ARBA00022490"/>
    </source>
</evidence>
<dbReference type="InterPro" id="IPR016914">
    <property type="entry name" value="TrmL"/>
</dbReference>
<comment type="caution">
    <text evidence="9">The sequence shown here is derived from an EMBL/GenBank/DDBJ whole genome shotgun (WGS) entry which is preliminary data.</text>
</comment>
<evidence type="ECO:0000259" key="8">
    <source>
        <dbReference type="Pfam" id="PF00588"/>
    </source>
</evidence>
<comment type="subunit">
    <text evidence="6">Homodimer.</text>
</comment>
<evidence type="ECO:0000313" key="10">
    <source>
        <dbReference type="Proteomes" id="UP000600865"/>
    </source>
</evidence>
<dbReference type="PIRSF" id="PIRSF029256">
    <property type="entry name" value="SpoU_TrmH_prd"/>
    <property type="match status" value="1"/>
</dbReference>
<evidence type="ECO:0000256" key="5">
    <source>
        <dbReference type="ARBA" id="ARBA00022694"/>
    </source>
</evidence>
<evidence type="ECO:0000256" key="6">
    <source>
        <dbReference type="HAMAP-Rule" id="MF_01885"/>
    </source>
</evidence>
<keyword evidence="2 6" id="KW-0489">Methyltransferase</keyword>
<proteinExistence type="inferred from homology"/>
<sequence>MSKPLTVVLYQPEIAGNVGAVMRSCACFGAGLTLIEPCGFPLGDKRMRRAAMDYKVAGGLQTALGWDEYLAAPRSGRRVLLTTKGATPLQDFKFEAGDTLIFGAEGSGVPQEVHDSVDARVVIPMMADARSLNLSNSVAVTLFEALRQTQTLP</sequence>
<dbReference type="PANTHER" id="PTHR42971:SF1">
    <property type="entry name" value="TRNA (CYTIDINE(34)-2'-O)-METHYLTRANSFERASE"/>
    <property type="match status" value="1"/>
</dbReference>
<dbReference type="GO" id="GO:0005737">
    <property type="term" value="C:cytoplasm"/>
    <property type="evidence" value="ECO:0007669"/>
    <property type="project" value="UniProtKB-SubCell"/>
</dbReference>
<evidence type="ECO:0000256" key="7">
    <source>
        <dbReference type="PIRSR" id="PIRSR029256-1"/>
    </source>
</evidence>
<dbReference type="PANTHER" id="PTHR42971">
    <property type="entry name" value="TRNA (CYTIDINE(34)-2'-O)-METHYLTRANSFERASE"/>
    <property type="match status" value="1"/>
</dbReference>
<protein>
    <recommendedName>
        <fullName evidence="6">tRNA (cytidine(34)-2'-O)-methyltransferase</fullName>
        <ecNumber evidence="6">2.1.1.207</ecNumber>
    </recommendedName>
    <alternativeName>
        <fullName evidence="6">tRNA (cytidine/uridine-2'-O-)-methyltransferase TrmL</fullName>
    </alternativeName>
</protein>
<dbReference type="GO" id="GO:0008175">
    <property type="term" value="F:tRNA methyltransferase activity"/>
    <property type="evidence" value="ECO:0007669"/>
    <property type="project" value="UniProtKB-UniRule"/>
</dbReference>
<keyword evidence="10" id="KW-1185">Reference proteome</keyword>
<comment type="subcellular location">
    <subcellularLocation>
        <location evidence="6">Cytoplasm</location>
    </subcellularLocation>
</comment>
<evidence type="ECO:0000256" key="3">
    <source>
        <dbReference type="ARBA" id="ARBA00022679"/>
    </source>
</evidence>
<dbReference type="AlphaFoldDB" id="A0A918NGF1"/>
<dbReference type="EMBL" id="BMYV01000002">
    <property type="protein sequence ID" value="GGX71154.1"/>
    <property type="molecule type" value="Genomic_DNA"/>
</dbReference>
<evidence type="ECO:0000313" key="9">
    <source>
        <dbReference type="EMBL" id="GGX71154.1"/>
    </source>
</evidence>
<keyword evidence="4 6" id="KW-0949">S-adenosyl-L-methionine</keyword>
<dbReference type="EC" id="2.1.1.207" evidence="6"/>
<evidence type="ECO:0000256" key="4">
    <source>
        <dbReference type="ARBA" id="ARBA00022691"/>
    </source>
</evidence>
<evidence type="ECO:0000256" key="2">
    <source>
        <dbReference type="ARBA" id="ARBA00022603"/>
    </source>
</evidence>
<comment type="similarity">
    <text evidence="6">Belongs to the class IV-like SAM-binding methyltransferase superfamily. RNA methyltransferase TrmH family. TrmL subfamily.</text>
</comment>
<accession>A0A918NGF1</accession>
<dbReference type="CDD" id="cd18094">
    <property type="entry name" value="SpoU-like_TrmL"/>
    <property type="match status" value="1"/>
</dbReference>
<dbReference type="InterPro" id="IPR029028">
    <property type="entry name" value="Alpha/beta_knot_MTases"/>
</dbReference>
<feature type="binding site" evidence="6 7">
    <location>
        <position position="131"/>
    </location>
    <ligand>
        <name>S-adenosyl-L-methionine</name>
        <dbReference type="ChEBI" id="CHEBI:59789"/>
    </ligand>
</feature>
<dbReference type="RefSeq" id="WP_189585584.1">
    <property type="nucleotide sequence ID" value="NZ_BMYV01000002.1"/>
</dbReference>
<dbReference type="Proteomes" id="UP000600865">
    <property type="component" value="Unassembled WGS sequence"/>
</dbReference>
<keyword evidence="3 6" id="KW-0808">Transferase</keyword>
<dbReference type="Pfam" id="PF00588">
    <property type="entry name" value="SpoU_methylase"/>
    <property type="match status" value="1"/>
</dbReference>
<comment type="catalytic activity">
    <reaction evidence="6">
        <text>5-carboxymethylaminomethyluridine(34) in tRNA(Leu) + S-adenosyl-L-methionine = 5-carboxymethylaminomethyl-2'-O-methyluridine(34) in tRNA(Leu) + S-adenosyl-L-homocysteine + H(+)</text>
        <dbReference type="Rhea" id="RHEA:43088"/>
        <dbReference type="Rhea" id="RHEA-COMP:10333"/>
        <dbReference type="Rhea" id="RHEA-COMP:10334"/>
        <dbReference type="ChEBI" id="CHEBI:15378"/>
        <dbReference type="ChEBI" id="CHEBI:57856"/>
        <dbReference type="ChEBI" id="CHEBI:59789"/>
        <dbReference type="ChEBI" id="CHEBI:74508"/>
        <dbReference type="ChEBI" id="CHEBI:74511"/>
        <dbReference type="EC" id="2.1.1.207"/>
    </reaction>
</comment>
<keyword evidence="5 6" id="KW-0819">tRNA processing</keyword>
<name>A0A918NGF1_9PROT</name>
<organism evidence="9 10">
    <name type="scientific">Litorimonas cladophorae</name>
    <dbReference type="NCBI Taxonomy" id="1220491"/>
    <lineage>
        <taxon>Bacteria</taxon>
        <taxon>Pseudomonadati</taxon>
        <taxon>Pseudomonadota</taxon>
        <taxon>Alphaproteobacteria</taxon>
        <taxon>Maricaulales</taxon>
        <taxon>Robiginitomaculaceae</taxon>
    </lineage>
</organism>